<dbReference type="Ensembl" id="ENSGEVT00005004951.1">
    <property type="protein sequence ID" value="ENSGEVP00005004750.1"/>
    <property type="gene ID" value="ENSGEVG00005003404.1"/>
</dbReference>
<feature type="region of interest" description="Disordered" evidence="1">
    <location>
        <begin position="41"/>
        <end position="60"/>
    </location>
</feature>
<keyword evidence="3" id="KW-1185">Reference proteome</keyword>
<proteinExistence type="predicted"/>
<reference evidence="2" key="1">
    <citation type="submission" date="2019-06" db="EMBL/GenBank/DDBJ databases">
        <title>G10K-VGP Goodes thornscrub tortoise genome, primary haplotype.</title>
        <authorList>
            <person name="Murphy B."/>
            <person name="Edwards T."/>
            <person name="Rhie A."/>
            <person name="Koren S."/>
            <person name="Phillippy A."/>
            <person name="Fedrigo O."/>
            <person name="Haase B."/>
            <person name="Mountcastle J."/>
            <person name="Lewin H."/>
            <person name="Damas J."/>
            <person name="Howe K."/>
            <person name="Formenti G."/>
            <person name="Myers G."/>
            <person name="Durbin R."/>
            <person name="Jarvis E.D."/>
        </authorList>
    </citation>
    <scope>NUCLEOTIDE SEQUENCE [LARGE SCALE GENOMIC DNA]</scope>
</reference>
<sequence length="147" mass="16528">LFSFNCDLGNGLGCQNFWGALFCQGDGTRVRWTYRSDAGGWSAAGKTPAAGPPEPLDQRTIRRHDCGRSTGAKGGGEMAIHLGRQKPWRRSWPWQRFNLPWGRRFKRAQGFLPPLPALPEPRAVQARQRRWPAPIPGKRLILLSPML</sequence>
<protein>
    <submittedName>
        <fullName evidence="2">Uncharacterized protein</fullName>
    </submittedName>
</protein>
<evidence type="ECO:0000313" key="3">
    <source>
        <dbReference type="Proteomes" id="UP000694390"/>
    </source>
</evidence>
<accession>A0A8C4VQX8</accession>
<dbReference type="AlphaFoldDB" id="A0A8C4VQX8"/>
<dbReference type="Proteomes" id="UP000694390">
    <property type="component" value="Chromosome 2"/>
</dbReference>
<name>A0A8C4VQX8_9SAUR</name>
<reference evidence="2" key="3">
    <citation type="submission" date="2025-09" db="UniProtKB">
        <authorList>
            <consortium name="Ensembl"/>
        </authorList>
    </citation>
    <scope>IDENTIFICATION</scope>
</reference>
<reference evidence="2" key="2">
    <citation type="submission" date="2025-08" db="UniProtKB">
        <authorList>
            <consortium name="Ensembl"/>
        </authorList>
    </citation>
    <scope>IDENTIFICATION</scope>
</reference>
<organism evidence="2 3">
    <name type="scientific">Gopherus evgoodei</name>
    <name type="common">Goodes thornscrub tortoise</name>
    <dbReference type="NCBI Taxonomy" id="1825980"/>
    <lineage>
        <taxon>Eukaryota</taxon>
        <taxon>Metazoa</taxon>
        <taxon>Chordata</taxon>
        <taxon>Craniata</taxon>
        <taxon>Vertebrata</taxon>
        <taxon>Euteleostomi</taxon>
        <taxon>Archelosauria</taxon>
        <taxon>Testudinata</taxon>
        <taxon>Testudines</taxon>
        <taxon>Cryptodira</taxon>
        <taxon>Durocryptodira</taxon>
        <taxon>Testudinoidea</taxon>
        <taxon>Testudinidae</taxon>
        <taxon>Gopherus</taxon>
    </lineage>
</organism>
<evidence type="ECO:0000313" key="2">
    <source>
        <dbReference type="Ensembl" id="ENSGEVP00005004750.1"/>
    </source>
</evidence>
<evidence type="ECO:0000256" key="1">
    <source>
        <dbReference type="SAM" id="MobiDB-lite"/>
    </source>
</evidence>